<dbReference type="EMBL" id="BEWI01000031">
    <property type="protein sequence ID" value="GAY21873.1"/>
    <property type="molecule type" value="Genomic_DNA"/>
</dbReference>
<organism evidence="3 4">
    <name type="scientific">Sphingobium fuliginis (strain ATCC 27551)</name>
    <dbReference type="NCBI Taxonomy" id="336203"/>
    <lineage>
        <taxon>Bacteria</taxon>
        <taxon>Pseudomonadati</taxon>
        <taxon>Pseudomonadota</taxon>
        <taxon>Alphaproteobacteria</taxon>
        <taxon>Sphingomonadales</taxon>
        <taxon>Sphingomonadaceae</taxon>
        <taxon>Sphingobium</taxon>
    </lineage>
</organism>
<reference evidence="3 4" key="2">
    <citation type="journal article" date="2013" name="Environ. Sci. Technol.">
        <title>The 4-tert-butylphenol-utilizing bacterium Sphingobium fuliginis OMI can degrade bisphenols via phenolic ring hydroxylation and meta-cleavage pathway.</title>
        <authorList>
            <person name="Ogata Y."/>
            <person name="Goda S."/>
            <person name="Toyama T."/>
            <person name="Sei K."/>
            <person name="Ike M."/>
        </authorList>
    </citation>
    <scope>NUCLEOTIDE SEQUENCE [LARGE SCALE GENOMIC DNA]</scope>
    <source>
        <strain evidence="3 4">OMI</strain>
    </source>
</reference>
<dbReference type="InterPro" id="IPR011059">
    <property type="entry name" value="Metal-dep_hydrolase_composite"/>
</dbReference>
<dbReference type="SUPFAM" id="SSF51338">
    <property type="entry name" value="Composite domain of metallo-dependent hydrolases"/>
    <property type="match status" value="1"/>
</dbReference>
<dbReference type="Gene3D" id="3.20.20.140">
    <property type="entry name" value="Metal-dependent hydrolases"/>
    <property type="match status" value="1"/>
</dbReference>
<evidence type="ECO:0000313" key="4">
    <source>
        <dbReference type="Proteomes" id="UP000221538"/>
    </source>
</evidence>
<dbReference type="PANTHER" id="PTHR22642:SF2">
    <property type="entry name" value="PROTEIN LONG AFTER FAR-RED 3"/>
    <property type="match status" value="1"/>
</dbReference>
<gene>
    <name evidence="3" type="ORF">SFOMI_2426</name>
</gene>
<dbReference type="PANTHER" id="PTHR22642">
    <property type="entry name" value="IMIDAZOLONEPROPIONASE"/>
    <property type="match status" value="1"/>
</dbReference>
<dbReference type="InterPro" id="IPR032466">
    <property type="entry name" value="Metal_Hydrolase"/>
</dbReference>
<dbReference type="CDD" id="cd01300">
    <property type="entry name" value="YtcJ_like"/>
    <property type="match status" value="1"/>
</dbReference>
<evidence type="ECO:0000256" key="1">
    <source>
        <dbReference type="SAM" id="MobiDB-lite"/>
    </source>
</evidence>
<dbReference type="Pfam" id="PF07969">
    <property type="entry name" value="Amidohydro_3"/>
    <property type="match status" value="1"/>
</dbReference>
<protein>
    <recommendedName>
        <fullName evidence="2">Amidohydrolase 3 domain-containing protein</fullName>
    </recommendedName>
</protein>
<dbReference type="InterPro" id="IPR013108">
    <property type="entry name" value="Amidohydro_3"/>
</dbReference>
<dbReference type="Gene3D" id="2.30.40.10">
    <property type="entry name" value="Urease, subunit C, domain 1"/>
    <property type="match status" value="1"/>
</dbReference>
<evidence type="ECO:0000313" key="3">
    <source>
        <dbReference type="EMBL" id="GAY21873.1"/>
    </source>
</evidence>
<reference evidence="3 4" key="1">
    <citation type="journal article" date="2013" name="Biodegradation">
        <title>Occurrence of 4-tert-butylphenol (4-t-BP) biodegradation in an aquatic sample caused by the presence of Spirodela polyrrhiza and isolation of a 4-t-BP-utilizing bacterium.</title>
        <authorList>
            <person name="Ogata Y."/>
            <person name="Toyama T."/>
            <person name="Yu N."/>
            <person name="Wang X."/>
            <person name="Sei K."/>
            <person name="Ike M."/>
        </authorList>
    </citation>
    <scope>NUCLEOTIDE SEQUENCE [LARGE SCALE GENOMIC DNA]</scope>
    <source>
        <strain evidence="3 4">OMI</strain>
    </source>
</reference>
<evidence type="ECO:0000259" key="2">
    <source>
        <dbReference type="Pfam" id="PF07969"/>
    </source>
</evidence>
<dbReference type="GO" id="GO:0016810">
    <property type="term" value="F:hydrolase activity, acting on carbon-nitrogen (but not peptide) bonds"/>
    <property type="evidence" value="ECO:0007669"/>
    <property type="project" value="InterPro"/>
</dbReference>
<sequence>MNKAGMTSSAVRPGLDPRTMRRCGKLRANGCRIAVALALTLPVPALASGIIDNVNGIALDANGRVVRFRALTIDDEGKVDKLLPDRYREPEQPRPRKRKKSEPEQAQPSRPDFKLDAGGKTLIPGLIDAHGHVMGYGLSLITLDLSETKSLAEAQAKIRAYAAANTGRKWIIGKGWNQELWGLGRFPTAAELDAAVSDVPVWLERVDGHAGWANSLAIKAAAVTAATKAPPGGRIEMAAGKPAGVFVDKAMDLITRVVPPPAPKDRDIALEKAQQALLRQGITGIADMGTSIDDWQAFRRSADRGALRVRIMSYAYGLENMVVIAGPEPTPWLYDDHLRMGGIKLILDGALGSRGAWLKADYADAPGQRGLAMIPSTQLRNIMSRAAMDNFQIAVHAIGDAANSEVLDAVQELSETYKGDRRWRIEHAQIVDPAELPRFGQYGIVASMQPVHQTSDWRMATARLGEARLKGAYAWKAMLDNRVPLAFGSDVPVESPNPFPGIAAAMTREDASGQPAGGWMPEQRVRFEAALDGFTRTAAYAGFAEKRFGSLVPGQRADFLLIDRDISTSSPVEIRGTQVLETWIGGKRVYVKGQ</sequence>
<feature type="compositionally biased region" description="Basic and acidic residues" evidence="1">
    <location>
        <begin position="82"/>
        <end position="94"/>
    </location>
</feature>
<name>A0A292ZGB4_SPHSA</name>
<dbReference type="Gene3D" id="3.10.310.70">
    <property type="match status" value="1"/>
</dbReference>
<dbReference type="SUPFAM" id="SSF51556">
    <property type="entry name" value="Metallo-dependent hydrolases"/>
    <property type="match status" value="1"/>
</dbReference>
<proteinExistence type="predicted"/>
<feature type="region of interest" description="Disordered" evidence="1">
    <location>
        <begin position="82"/>
        <end position="117"/>
    </location>
</feature>
<comment type="caution">
    <text evidence="3">The sequence shown here is derived from an EMBL/GenBank/DDBJ whole genome shotgun (WGS) entry which is preliminary data.</text>
</comment>
<dbReference type="AlphaFoldDB" id="A0A292ZGB4"/>
<feature type="domain" description="Amidohydrolase 3" evidence="2">
    <location>
        <begin position="116"/>
        <end position="590"/>
    </location>
</feature>
<dbReference type="InterPro" id="IPR033932">
    <property type="entry name" value="YtcJ-like"/>
</dbReference>
<dbReference type="Proteomes" id="UP000221538">
    <property type="component" value="Unassembled WGS sequence"/>
</dbReference>
<accession>A0A292ZGB4</accession>